<dbReference type="PROSITE" id="PS50005">
    <property type="entry name" value="TPR"/>
    <property type="match status" value="1"/>
</dbReference>
<protein>
    <submittedName>
        <fullName evidence="4">Uncharacterized protein</fullName>
    </submittedName>
</protein>
<dbReference type="EMBL" id="AZRN01000006">
    <property type="protein sequence ID" value="PNS00830.1"/>
    <property type="molecule type" value="Genomic_DNA"/>
</dbReference>
<evidence type="ECO:0000313" key="4">
    <source>
        <dbReference type="EMBL" id="PNS00830.1"/>
    </source>
</evidence>
<keyword evidence="3" id="KW-0472">Membrane</keyword>
<organism evidence="4 5">
    <name type="scientific">Petrotoga mexicana DSM 14811</name>
    <dbReference type="NCBI Taxonomy" id="1122954"/>
    <lineage>
        <taxon>Bacteria</taxon>
        <taxon>Thermotogati</taxon>
        <taxon>Thermotogota</taxon>
        <taxon>Thermotogae</taxon>
        <taxon>Petrotogales</taxon>
        <taxon>Petrotogaceae</taxon>
        <taxon>Petrotoga</taxon>
    </lineage>
</organism>
<accession>A0A2K1PDH1</accession>
<dbReference type="InterPro" id="IPR011990">
    <property type="entry name" value="TPR-like_helical_dom_sf"/>
</dbReference>
<proteinExistence type="predicted"/>
<dbReference type="Gene3D" id="1.25.40.10">
    <property type="entry name" value="Tetratricopeptide repeat domain"/>
    <property type="match status" value="1"/>
</dbReference>
<comment type="caution">
    <text evidence="4">The sequence shown here is derived from an EMBL/GenBank/DDBJ whole genome shotgun (WGS) entry which is preliminary data.</text>
</comment>
<feature type="repeat" description="TPR" evidence="1">
    <location>
        <begin position="18"/>
        <end position="51"/>
    </location>
</feature>
<dbReference type="SUPFAM" id="SSF48452">
    <property type="entry name" value="TPR-like"/>
    <property type="match status" value="1"/>
</dbReference>
<feature type="transmembrane region" description="Helical" evidence="3">
    <location>
        <begin position="127"/>
        <end position="152"/>
    </location>
</feature>
<gene>
    <name evidence="4" type="ORF">X927_02375</name>
</gene>
<sequence length="364" mass="42535">MIILLQIMLIFADNYEVAYEYYMNGLKYYRNAQYDLAQDFFEEALQLSPRLESEIPDIKLYLGLSAFHNKDYATAKIYLQPFKDIPIVDEALRVIESLPSESDAFDASNLKINNTQSPEKEQQNFNFLTFFTIMLIIFVISLAASFFTVFLIRKHVSFEKKENELNDLKILTNIDKVETQEIKYKTIDQFDEPHIKKVWKVSSPLKKLIGITSNEDVSPNENNVSKGPKEGKLNEIENLENKLDKDINDILKESNLEEIEEILNELEGNGEKNSIQEADTLEEESNEKNQEEYSHLEDAIKPDSEIKNNFSSIMEKEEKELSFEDDLDNDLFDIIKELETKKLSQNNLQKFFHKLFYDVNKEKI</sequence>
<dbReference type="AlphaFoldDB" id="A0A2K1PDH1"/>
<keyword evidence="2" id="KW-0175">Coiled coil</keyword>
<name>A0A2K1PDH1_9BACT</name>
<evidence type="ECO:0000256" key="3">
    <source>
        <dbReference type="SAM" id="Phobius"/>
    </source>
</evidence>
<evidence type="ECO:0000256" key="1">
    <source>
        <dbReference type="PROSITE-ProRule" id="PRU00339"/>
    </source>
</evidence>
<keyword evidence="3" id="KW-0812">Transmembrane</keyword>
<reference evidence="4 5" key="1">
    <citation type="submission" date="2013-12" db="EMBL/GenBank/DDBJ databases">
        <title>Comparative genomics of Petrotoga isolates.</title>
        <authorList>
            <person name="Nesbo C.L."/>
            <person name="Charchuk R."/>
            <person name="Chow K."/>
        </authorList>
    </citation>
    <scope>NUCLEOTIDE SEQUENCE [LARGE SCALE GENOMIC DNA]</scope>
    <source>
        <strain evidence="4 5">DSM 14811</strain>
    </source>
</reference>
<evidence type="ECO:0000256" key="2">
    <source>
        <dbReference type="SAM" id="Coils"/>
    </source>
</evidence>
<feature type="coiled-coil region" evidence="2">
    <location>
        <begin position="229"/>
        <end position="291"/>
    </location>
</feature>
<keyword evidence="1" id="KW-0802">TPR repeat</keyword>
<keyword evidence="3" id="KW-1133">Transmembrane helix</keyword>
<dbReference type="RefSeq" id="WP_146026562.1">
    <property type="nucleotide sequence ID" value="NZ_AZRN01000006.1"/>
</dbReference>
<keyword evidence="5" id="KW-1185">Reference proteome</keyword>
<dbReference type="Proteomes" id="UP000236604">
    <property type="component" value="Unassembled WGS sequence"/>
</dbReference>
<evidence type="ECO:0000313" key="5">
    <source>
        <dbReference type="Proteomes" id="UP000236604"/>
    </source>
</evidence>
<dbReference type="InterPro" id="IPR019734">
    <property type="entry name" value="TPR_rpt"/>
</dbReference>